<evidence type="ECO:0000256" key="2">
    <source>
        <dbReference type="ARBA" id="ARBA00022692"/>
    </source>
</evidence>
<sequence>MSLWKKISLGVLIVILLLLGSVAFLVGTTSGLHLVFKAANRWVPGLEIGQVTGGWRDLSLKNIRYDQPGVAVNAGEVHLAVGLNCLWDSSLCVNDLSLKDINVAIDSKKMPPSAPVEEEDSGPLNLSTPYPITLSRVALNNINIKIDDTTVSVLDFTSGLNWQEKTLTLKPTSLQGLLIALPKVVDVAQEEVVEPKIQNPQPDEKPLGETLKDLFSKPVLPEMTDVHLPLNLNIEEFRGEQLRVTGDTDLTVYNMLLKVSSIDGNMKLDALDIDSSQGAVKASGTAQLTDKWPVDITLNSTLNIEPLKGEKVKLKVGGALRDQLEVGVNLSGPVDMDLRAQTRLAEAGLPLNLEVVSKQVYWPFTGDKQFQADDIKLKLTGKMTDYTLSMHAAVKGQDIPPAIITLDAKGNEQQINLDKLSVAALEGKTELKALVDWQQAISWRGELTLDGINTAKEVPDWPSKLNGVIKTRGSLYGGSWQMEVPELKLSGNVKQNKVNVNGSLKGNSYLQWTIPGLHLELGRNSAEVKGELGVKDLNLDATIDAPSLDNALPGLGGTAKGQVKVRGTVEAPELLADITARGLRWQELSVAQVRVEGDVKSAEQIAGNLNVRVERIVQPDVNINLVTLNAKGSEKQHELQLRIQGEPVSGQLDLAGSFDRKEQRWKGELSNTRFQTPVGPWSLNRAIALDYRNQEQKISIGPHCWNNPNAELCVPQTIDAGAEGRAVVNLNRFDLAMLKPFMPDATQASGVFTGKADVSWDTTKEGLPQGQVTLNGRNVKVTQSVNDAPLPVAFDTLNLTADLHNNRAELGWLIRLTNNGQFDGQVQISDPQGRRNLGGSVNIRNFNLAMVNPIFSRGEKAAGMLNANLRLGGDLQSPQLLGQLQLSGLDVDGNFMPFDMQPSQLAVNFTGTRSTIAGVVRTQQGEINLSGDADWSQLDNWRARIAAKGSRVRITVPPMVRLDVSPDVEFEATPNLFTLNGNVDVPWARIVVHDLPESAVGVSSDMVMLNDNLQPEKPQSAGIPINSNLNIHVGNNVRIDAFGLKARLTGDLKVAQDKQGLGLNGQINIPSGRFHAYGQDLIVRKGELLFSGPPDQPLLNIEAIRNPDATEDDVIAGVRVTGTADEPKAEIFSDPAMSQQMALSYLLRGQGLDSEQSDSAAMTSMLIGLGVAQSGQIVGKIGETFGVSNLALDTQGVGDSSQVVVSGYVLPGLQVKYGVGIFDSLATLTLRYRLMPKLYLEAVSGVDQALDLLYQFEF</sequence>
<dbReference type="InterPro" id="IPR007452">
    <property type="entry name" value="TamB_C"/>
</dbReference>
<evidence type="ECO:0000256" key="3">
    <source>
        <dbReference type="ARBA" id="ARBA00022989"/>
    </source>
</evidence>
<dbReference type="Proteomes" id="UP000512043">
    <property type="component" value="Chromosome"/>
</dbReference>
<proteinExistence type="predicted"/>
<dbReference type="Pfam" id="PF04357">
    <property type="entry name" value="TamB"/>
    <property type="match status" value="1"/>
</dbReference>
<dbReference type="PANTHER" id="PTHR36985:SF1">
    <property type="entry name" value="TRANSLOCATION AND ASSEMBLY MODULE SUBUNIT TAMB"/>
    <property type="match status" value="1"/>
</dbReference>
<evidence type="ECO:0000313" key="6">
    <source>
        <dbReference type="EMBL" id="QLY38680.1"/>
    </source>
</evidence>
<evidence type="ECO:0000313" key="7">
    <source>
        <dbReference type="Proteomes" id="UP000512043"/>
    </source>
</evidence>
<keyword evidence="4" id="KW-0472">Membrane</keyword>
<dbReference type="AlphaFoldDB" id="A0ABD7B2U5"/>
<dbReference type="PANTHER" id="PTHR36985">
    <property type="entry name" value="TRANSLOCATION AND ASSEMBLY MODULE SUBUNIT TAMB"/>
    <property type="match status" value="1"/>
</dbReference>
<keyword evidence="2" id="KW-0812">Transmembrane</keyword>
<accession>A0ABD7B2U5</accession>
<gene>
    <name evidence="6" type="primary">tamB</name>
    <name evidence="6" type="ORF">HV164_20035</name>
</gene>
<dbReference type="EMBL" id="CP056597">
    <property type="protein sequence ID" value="QLY38680.1"/>
    <property type="molecule type" value="Genomic_DNA"/>
</dbReference>
<name>A0ABD7B2U5_CITFR</name>
<protein>
    <submittedName>
        <fullName evidence="6">Autotransporter assembly complex protein TamB</fullName>
    </submittedName>
</protein>
<comment type="subcellular location">
    <subcellularLocation>
        <location evidence="1">Membrane</location>
        <topology evidence="1">Single-pass membrane protein</topology>
    </subcellularLocation>
</comment>
<dbReference type="RefSeq" id="WP_181540099.1">
    <property type="nucleotide sequence ID" value="NZ_CP056333.1"/>
</dbReference>
<organism evidence="6 7">
    <name type="scientific">Citrobacter freundii</name>
    <dbReference type="NCBI Taxonomy" id="546"/>
    <lineage>
        <taxon>Bacteria</taxon>
        <taxon>Pseudomonadati</taxon>
        <taxon>Pseudomonadota</taxon>
        <taxon>Gammaproteobacteria</taxon>
        <taxon>Enterobacterales</taxon>
        <taxon>Enterobacteriaceae</taxon>
        <taxon>Citrobacter</taxon>
        <taxon>Citrobacter freundii complex</taxon>
    </lineage>
</organism>
<reference evidence="7" key="1">
    <citation type="submission" date="2020-06" db="EMBL/GenBank/DDBJ databases">
        <title>REHAB project genomes.</title>
        <authorList>
            <person name="Shaw L.P."/>
        </authorList>
    </citation>
    <scope>NUCLEOTIDE SEQUENCE [LARGE SCALE GENOMIC DNA]</scope>
    <source>
        <strain evidence="7">RHBSTW-00334</strain>
    </source>
</reference>
<evidence type="ECO:0000256" key="4">
    <source>
        <dbReference type="ARBA" id="ARBA00023136"/>
    </source>
</evidence>
<evidence type="ECO:0000259" key="5">
    <source>
        <dbReference type="Pfam" id="PF04357"/>
    </source>
</evidence>
<evidence type="ECO:0000256" key="1">
    <source>
        <dbReference type="ARBA" id="ARBA00004167"/>
    </source>
</evidence>
<dbReference type="GO" id="GO:0016020">
    <property type="term" value="C:membrane"/>
    <property type="evidence" value="ECO:0007669"/>
    <property type="project" value="UniProtKB-SubCell"/>
</dbReference>
<feature type="domain" description="Translocation and assembly module TamB C-terminal" evidence="5">
    <location>
        <begin position="922"/>
        <end position="1258"/>
    </location>
</feature>
<keyword evidence="3" id="KW-1133">Transmembrane helix</keyword>